<evidence type="ECO:0000313" key="2">
    <source>
        <dbReference type="Proteomes" id="UP000236500"/>
    </source>
</evidence>
<dbReference type="EMBL" id="MPDH01000007">
    <property type="protein sequence ID" value="PNP92548.1"/>
    <property type="molecule type" value="Genomic_DNA"/>
</dbReference>
<keyword evidence="2" id="KW-1185">Reference proteome</keyword>
<protein>
    <recommendedName>
        <fullName evidence="3">Nuclease-related domain-containing protein</fullName>
    </recommendedName>
</protein>
<evidence type="ECO:0008006" key="3">
    <source>
        <dbReference type="Google" id="ProtNLM"/>
    </source>
</evidence>
<dbReference type="RefSeq" id="WP_103034882.1">
    <property type="nucleotide sequence ID" value="NZ_MPDH01000007.1"/>
</dbReference>
<comment type="caution">
    <text evidence="1">The sequence shown here is derived from an EMBL/GenBank/DDBJ whole genome shotgun (WGS) entry which is preliminary data.</text>
</comment>
<evidence type="ECO:0000313" key="1">
    <source>
        <dbReference type="EMBL" id="PNP92548.1"/>
    </source>
</evidence>
<organism evidence="1 2">
    <name type="scientific">Listeria newyorkensis</name>
    <dbReference type="NCBI Taxonomy" id="1497681"/>
    <lineage>
        <taxon>Bacteria</taxon>
        <taxon>Bacillati</taxon>
        <taxon>Bacillota</taxon>
        <taxon>Bacilli</taxon>
        <taxon>Bacillales</taxon>
        <taxon>Listeriaceae</taxon>
        <taxon>Listeria</taxon>
    </lineage>
</organism>
<dbReference type="Proteomes" id="UP000236500">
    <property type="component" value="Unassembled WGS sequence"/>
</dbReference>
<gene>
    <name evidence="1" type="ORF">BMT55_08240</name>
</gene>
<reference evidence="1 2" key="1">
    <citation type="submission" date="2016-11" db="EMBL/GenBank/DDBJ databases">
        <title>Whole Genome Sequence of Listeria newyorkensis.</title>
        <authorList>
            <person name="Frink S."/>
            <person name="Morales C."/>
            <person name="Kiang D."/>
        </authorList>
    </citation>
    <scope>NUCLEOTIDE SEQUENCE [LARGE SCALE GENOMIC DNA]</scope>
    <source>
        <strain evidence="1 2">F1604011-044</strain>
    </source>
</reference>
<name>A0ABX4XTU2_9LIST</name>
<sequence>MFPITKESFMPQLNYGKDEKKLDKIMNTIEPFDKLEFLSRIAALRLYFQNRDKPVLLDVITTATINWLSKNEWNHFGIGMSYGKFKKIIQDLNNLEIRRNIDPAENPYVERILCFDNYNIIPGINYTPTFNLQAIIDTLFLSENELSQHELIEYANLLQENLMLSSVIIETIDDCKVKADFTRDIFVPSQKSLVQKVETLIVSTAIFQVEKLLIDTKESIKYEIDPFTQADHVFLKKPYIMLDGKILVLDISSIASALANYVIENLKITEKHETLDNINKNIWHKSHRYLRTLGHKKLKEKNLDIELIDDANYKESLLSVANDKILIVVASLESWSKKTNNHERMNSRIKTIIKKLNENSIIKENIFLLVIPHYFSGEQPIALDLLGIPYVCCLSPSEIKAISINETQEMFIPRFMRAKKRMKNAFMNTTYGDFNLLCAYTANNYSFYADDDFDYQEVDTFFPLDETGIYIERANQKEPDKIFHSSIDGNIHNTNRDNNLSVFIGNLIDKSISYFIDDFRGYNIELKAKDIDSMDKFNIFINLLDCFSYWMKKYFSKVELKKSIDIVLKLSDEISKYNRLESGEELDYRQCAFSKEDNTIIISVSALTYLSFGNTQVNFYEKKSVVDIIQYAMNECNTEVIEEIFFPKYKKKITGKVINTNIEYTPISRNIKRLSINESDTNLTLDDLGYELKRQGYKVGAIPIEDNSDICNKIVGYLYTILQTRISKYNKTQLLKALYEQLEVTLYTQLWQSSNYNQDILLIPERKDDVLTNINNMAMDSLALKFLIEYCAATTLDGNDNIGMWELEELMGVCSQILSWAHRSDLFKYGLVETKISMLPSNRIGLKHEDFDKYNLATYNGKMNQLSFDDNKSMTDEALEKKKEEFFAMFNENFNDFFTEEFGYSFEVFNMVVDSLIIIGSDNKRTVISLPFDDAIQEVKKLVADKVSKEEIERVIYDFGLCERTDFLKPPKGFSNKDILPWRFNRNLSFIRRPIVIHNGNAIWGIRNLAYLKKYLYNLIFDGTYKAQSKSMKVLMSNIANYLGDKFNSEVGILLRSYPDMQVYKGVAKFGKKKITDENKNMLGDIDILAFNTKTKKIFVVETKDFNLARNPYEIEMEITKIFKGEKSFLVKHQKREKWVVENLNVVLEHYQLPEGKWKVVSMFVVSEHIISRDLEKNNTQFLGIKELTAKTFR</sequence>
<proteinExistence type="predicted"/>
<accession>A0ABX4XTU2</accession>